<organism evidence="2 3">
    <name type="scientific">Microbulbifer okhotskensis</name>
    <dbReference type="NCBI Taxonomy" id="2926617"/>
    <lineage>
        <taxon>Bacteria</taxon>
        <taxon>Pseudomonadati</taxon>
        <taxon>Pseudomonadota</taxon>
        <taxon>Gammaproteobacteria</taxon>
        <taxon>Cellvibrionales</taxon>
        <taxon>Microbulbiferaceae</taxon>
        <taxon>Microbulbifer</taxon>
    </lineage>
</organism>
<evidence type="ECO:0000256" key="1">
    <source>
        <dbReference type="SAM" id="Phobius"/>
    </source>
</evidence>
<feature type="transmembrane region" description="Helical" evidence="1">
    <location>
        <begin position="342"/>
        <end position="363"/>
    </location>
</feature>
<feature type="transmembrane region" description="Helical" evidence="1">
    <location>
        <begin position="21"/>
        <end position="43"/>
    </location>
</feature>
<feature type="transmembrane region" description="Helical" evidence="1">
    <location>
        <begin position="199"/>
        <end position="223"/>
    </location>
</feature>
<accession>A0A9X2EQE5</accession>
<reference evidence="2" key="1">
    <citation type="journal article" date="2022" name="Arch. Microbiol.">
        <title>Microbulbifer okhotskensis sp. nov., isolated from a deep bottom sediment of the Okhotsk Sea.</title>
        <authorList>
            <person name="Romanenko L."/>
            <person name="Kurilenko V."/>
            <person name="Otstavnykh N."/>
            <person name="Velansky P."/>
            <person name="Isaeva M."/>
            <person name="Mikhailov V."/>
        </authorList>
    </citation>
    <scope>NUCLEOTIDE SEQUENCE</scope>
    <source>
        <strain evidence="2">OS29</strain>
    </source>
</reference>
<evidence type="ECO:0000313" key="3">
    <source>
        <dbReference type="Proteomes" id="UP001139028"/>
    </source>
</evidence>
<dbReference type="PANTHER" id="PTHR34219">
    <property type="entry name" value="IRON-REGULATED INNER MEMBRANE PROTEIN-RELATED"/>
    <property type="match status" value="1"/>
</dbReference>
<dbReference type="Pfam" id="PF03929">
    <property type="entry name" value="PepSY_TM"/>
    <property type="match status" value="1"/>
</dbReference>
<evidence type="ECO:0000313" key="2">
    <source>
        <dbReference type="EMBL" id="MCO1335904.1"/>
    </source>
</evidence>
<dbReference type="AlphaFoldDB" id="A0A9X2EQE5"/>
<keyword evidence="1" id="KW-0812">Transmembrane</keyword>
<feature type="transmembrane region" description="Helical" evidence="1">
    <location>
        <begin position="433"/>
        <end position="454"/>
    </location>
</feature>
<name>A0A9X2EQE5_9GAMM</name>
<dbReference type="Proteomes" id="UP001139028">
    <property type="component" value="Unassembled WGS sequence"/>
</dbReference>
<feature type="transmembrane region" description="Helical" evidence="1">
    <location>
        <begin position="460"/>
        <end position="481"/>
    </location>
</feature>
<dbReference type="EMBL" id="JALBWM010000090">
    <property type="protein sequence ID" value="MCO1335904.1"/>
    <property type="molecule type" value="Genomic_DNA"/>
</dbReference>
<protein>
    <submittedName>
        <fullName evidence="2">PepSY domain-containing protein</fullName>
    </submittedName>
</protein>
<feature type="transmembrane region" description="Helical" evidence="1">
    <location>
        <begin position="384"/>
        <end position="401"/>
    </location>
</feature>
<keyword evidence="1" id="KW-0472">Membrane</keyword>
<sequence>MKLSFKPTPGFVRDMTDGHSVLGLAISTLLYIVCVSGTLAVFYNEFERWEQASELENLNVAASVYQTATEQAIALAKEQKEEFESISFTIPNQDMPRLVVEVGDIERYVAEDGALLGEVEHRWTHFLVYLHYALNLPASIGVILVGLIGVVMSALIVSGLLAHPKIIKDAFSFRLSGSKRLQQVDLHNRLGVWASPFHLAIAITGAFIGLSQVAAFAIAGVFFKGDAEKVEHMLYRDHPVMEENAPEVALPDYAAILAEMDRIAPEQERTRLEVAFPGREGQVAEVWTRVPGRLVWGERYHFNPDGSLIEKEGWSEGDTAKQVYLSTYRLHFGHFSGFPVKIAYFLLGVGMCLLVVSGINIWFVRKRQRGNPAVRLERVWTAQVWGIPFAIALSAITYLIFKLNAAQVFWVVTLLLSVVAALTGTAAKWSMSLRIATILACVGAVAVHIALFAGDAFVRASLVVNSVWILTAAGIAASCLYSRVRQRDSAPVSVGANSVASN</sequence>
<feature type="transmembrane region" description="Helical" evidence="1">
    <location>
        <begin position="407"/>
        <end position="426"/>
    </location>
</feature>
<keyword evidence="3" id="KW-1185">Reference proteome</keyword>
<comment type="caution">
    <text evidence="2">The sequence shown here is derived from an EMBL/GenBank/DDBJ whole genome shotgun (WGS) entry which is preliminary data.</text>
</comment>
<proteinExistence type="predicted"/>
<dbReference type="InterPro" id="IPR005625">
    <property type="entry name" value="PepSY-ass_TM"/>
</dbReference>
<dbReference type="RefSeq" id="WP_252471057.1">
    <property type="nucleotide sequence ID" value="NZ_JALBWM010000090.1"/>
</dbReference>
<gene>
    <name evidence="2" type="ORF">MO867_16335</name>
</gene>
<dbReference type="PANTHER" id="PTHR34219:SF3">
    <property type="entry name" value="BLL7967 PROTEIN"/>
    <property type="match status" value="1"/>
</dbReference>
<feature type="transmembrane region" description="Helical" evidence="1">
    <location>
        <begin position="138"/>
        <end position="162"/>
    </location>
</feature>
<keyword evidence="1" id="KW-1133">Transmembrane helix</keyword>